<feature type="binding site" evidence="9">
    <location>
        <position position="132"/>
    </location>
    <ligand>
        <name>Zn(2+)</name>
        <dbReference type="ChEBI" id="CHEBI:29105"/>
        <note>catalytic</note>
    </ligand>
</feature>
<dbReference type="InterPro" id="IPR002036">
    <property type="entry name" value="YbeY"/>
</dbReference>
<comment type="function">
    <text evidence="9">Single strand-specific metallo-endoribonuclease involved in late-stage 70S ribosome quality control and in maturation of the 3' terminus of the 16S rRNA.</text>
</comment>
<comment type="cofactor">
    <cofactor evidence="9">
        <name>Zn(2+)</name>
        <dbReference type="ChEBI" id="CHEBI:29105"/>
    </cofactor>
    <text evidence="9">Binds 1 zinc ion.</text>
</comment>
<comment type="similarity">
    <text evidence="1 9">Belongs to the endoribonuclease YbeY family.</text>
</comment>
<keyword evidence="8 9" id="KW-0862">Zinc</keyword>
<dbReference type="InterPro" id="IPR023091">
    <property type="entry name" value="MetalPrtase_cat_dom_sf_prd"/>
</dbReference>
<keyword evidence="2 9" id="KW-0690">Ribosome biogenesis</keyword>
<feature type="binding site" evidence="9">
    <location>
        <position position="122"/>
    </location>
    <ligand>
        <name>Zn(2+)</name>
        <dbReference type="ChEBI" id="CHEBI:29105"/>
        <note>catalytic</note>
    </ligand>
</feature>
<keyword evidence="11" id="KW-1185">Reference proteome</keyword>
<organism evidence="10 11">
    <name type="scientific">Bacillus changyiensis</name>
    <dbReference type="NCBI Taxonomy" id="3004103"/>
    <lineage>
        <taxon>Bacteria</taxon>
        <taxon>Bacillati</taxon>
        <taxon>Bacillota</taxon>
        <taxon>Bacilli</taxon>
        <taxon>Bacillales</taxon>
        <taxon>Bacillaceae</taxon>
        <taxon>Bacillus</taxon>
    </lineage>
</organism>
<protein>
    <recommendedName>
        <fullName evidence="9">Endoribonuclease YbeY</fullName>
        <ecNumber evidence="9">3.1.-.-</ecNumber>
    </recommendedName>
</protein>
<dbReference type="Pfam" id="PF02130">
    <property type="entry name" value="YbeY"/>
    <property type="match status" value="1"/>
</dbReference>
<reference evidence="10 11" key="1">
    <citation type="submission" date="2023-01" db="EMBL/GenBank/DDBJ databases">
        <title>Bacillus changyiensis sp. nov., isolated from a coastal deposit.</title>
        <authorList>
            <person name="Xiao G."/>
            <person name="Lai Q."/>
            <person name="Hu Z."/>
            <person name="Shao Z."/>
        </authorList>
    </citation>
    <scope>NUCLEOTIDE SEQUENCE [LARGE SCALE GENOMIC DNA]</scope>
    <source>
        <strain evidence="10 11">CLL-7-23</strain>
    </source>
</reference>
<dbReference type="RefSeq" id="WP_271340761.1">
    <property type="nucleotide sequence ID" value="NZ_JAQKAB010000006.1"/>
</dbReference>
<keyword evidence="6 9" id="KW-0255">Endonuclease</keyword>
<keyword evidence="4 9" id="KW-0540">Nuclease</keyword>
<keyword evidence="5 9" id="KW-0479">Metal-binding</keyword>
<comment type="caution">
    <text evidence="10">The sequence shown here is derived from an EMBL/GenBank/DDBJ whole genome shotgun (WGS) entry which is preliminary data.</text>
</comment>
<evidence type="ECO:0000256" key="9">
    <source>
        <dbReference type="HAMAP-Rule" id="MF_00009"/>
    </source>
</evidence>
<evidence type="ECO:0000313" key="11">
    <source>
        <dbReference type="Proteomes" id="UP001211894"/>
    </source>
</evidence>
<dbReference type="SUPFAM" id="SSF55486">
    <property type="entry name" value="Metalloproteases ('zincins'), catalytic domain"/>
    <property type="match status" value="1"/>
</dbReference>
<comment type="subcellular location">
    <subcellularLocation>
        <location evidence="9">Cytoplasm</location>
    </subcellularLocation>
</comment>
<evidence type="ECO:0000256" key="8">
    <source>
        <dbReference type="ARBA" id="ARBA00022833"/>
    </source>
</evidence>
<evidence type="ECO:0000256" key="1">
    <source>
        <dbReference type="ARBA" id="ARBA00010875"/>
    </source>
</evidence>
<dbReference type="EC" id="3.1.-.-" evidence="9"/>
<gene>
    <name evidence="9 10" type="primary">ybeY</name>
    <name evidence="10" type="ORF">PJ311_09800</name>
</gene>
<keyword evidence="7 9" id="KW-0378">Hydrolase</keyword>
<dbReference type="PANTHER" id="PTHR46986:SF1">
    <property type="entry name" value="ENDORIBONUCLEASE YBEY, CHLOROPLASTIC"/>
    <property type="match status" value="1"/>
</dbReference>
<dbReference type="PROSITE" id="PS01306">
    <property type="entry name" value="UPF0054"/>
    <property type="match status" value="1"/>
</dbReference>
<dbReference type="EMBL" id="JAQKAB010000006">
    <property type="protein sequence ID" value="MDA7026900.1"/>
    <property type="molecule type" value="Genomic_DNA"/>
</dbReference>
<name>A0ABT4X3N3_9BACI</name>
<dbReference type="Gene3D" id="3.40.390.30">
    <property type="entry name" value="Metalloproteases ('zincins'), catalytic domain"/>
    <property type="match status" value="1"/>
</dbReference>
<evidence type="ECO:0000256" key="5">
    <source>
        <dbReference type="ARBA" id="ARBA00022723"/>
    </source>
</evidence>
<evidence type="ECO:0000256" key="6">
    <source>
        <dbReference type="ARBA" id="ARBA00022759"/>
    </source>
</evidence>
<dbReference type="PANTHER" id="PTHR46986">
    <property type="entry name" value="ENDORIBONUCLEASE YBEY, CHLOROPLASTIC"/>
    <property type="match status" value="1"/>
</dbReference>
<evidence type="ECO:0000256" key="2">
    <source>
        <dbReference type="ARBA" id="ARBA00022517"/>
    </source>
</evidence>
<proteinExistence type="inferred from homology"/>
<dbReference type="HAMAP" id="MF_00009">
    <property type="entry name" value="Endoribonucl_YbeY"/>
    <property type="match status" value="1"/>
</dbReference>
<evidence type="ECO:0000256" key="4">
    <source>
        <dbReference type="ARBA" id="ARBA00022722"/>
    </source>
</evidence>
<sequence length="158" mass="17796">MSLIIDISDETSCLSDEHLQEIEKLLQFTAREEGVADQAEVSVTIVTNEEIQKINKEYRGKDCPTDVISFALEEEGEGEVEIIGTDLAPVLGDIIISVDKAKEQATEYGHTLMRELGFLTVHGFLHLLGYDHMTKEEEEEMFTKQKDLLDKYGLSRSS</sequence>
<accession>A0ABT4X3N3</accession>
<feature type="binding site" evidence="9">
    <location>
        <position position="126"/>
    </location>
    <ligand>
        <name>Zn(2+)</name>
        <dbReference type="ChEBI" id="CHEBI:29105"/>
        <note>catalytic</note>
    </ligand>
</feature>
<evidence type="ECO:0000313" key="10">
    <source>
        <dbReference type="EMBL" id="MDA7026900.1"/>
    </source>
</evidence>
<evidence type="ECO:0000256" key="3">
    <source>
        <dbReference type="ARBA" id="ARBA00022552"/>
    </source>
</evidence>
<keyword evidence="3 9" id="KW-0698">rRNA processing</keyword>
<dbReference type="Proteomes" id="UP001211894">
    <property type="component" value="Unassembled WGS sequence"/>
</dbReference>
<dbReference type="NCBIfam" id="TIGR00043">
    <property type="entry name" value="rRNA maturation RNase YbeY"/>
    <property type="match status" value="1"/>
</dbReference>
<keyword evidence="9" id="KW-0963">Cytoplasm</keyword>
<evidence type="ECO:0000256" key="7">
    <source>
        <dbReference type="ARBA" id="ARBA00022801"/>
    </source>
</evidence>
<dbReference type="InterPro" id="IPR020549">
    <property type="entry name" value="YbeY_CS"/>
</dbReference>